<dbReference type="GO" id="GO:0006783">
    <property type="term" value="P:heme biosynthetic process"/>
    <property type="evidence" value="ECO:0007669"/>
    <property type="project" value="UniProtKB-UniRule"/>
</dbReference>
<dbReference type="GO" id="GO:0004729">
    <property type="term" value="F:oxygen-dependent protoporphyrinogen oxidase activity"/>
    <property type="evidence" value="ECO:0007669"/>
    <property type="project" value="UniProtKB-UniRule"/>
</dbReference>
<dbReference type="InterPro" id="IPR002937">
    <property type="entry name" value="Amino_oxidase"/>
</dbReference>
<evidence type="ECO:0000256" key="5">
    <source>
        <dbReference type="ARBA" id="ARBA00012402"/>
    </source>
</evidence>
<keyword evidence="8 11" id="KW-0274">FAD</keyword>
<dbReference type="SUPFAM" id="SSF54373">
    <property type="entry name" value="FAD-linked reductases, C-terminal domain"/>
    <property type="match status" value="1"/>
</dbReference>
<evidence type="ECO:0000256" key="1">
    <source>
        <dbReference type="ARBA" id="ARBA00001755"/>
    </source>
</evidence>
<evidence type="ECO:0000256" key="3">
    <source>
        <dbReference type="ARBA" id="ARBA00004744"/>
    </source>
</evidence>
<comment type="subcellular location">
    <subcellularLocation>
        <location evidence="11">Cytoplasm</location>
    </subcellularLocation>
</comment>
<keyword evidence="9 11" id="KW-0560">Oxidoreductase</keyword>
<evidence type="ECO:0000256" key="11">
    <source>
        <dbReference type="RuleBase" id="RU364052"/>
    </source>
</evidence>
<dbReference type="UniPathway" id="UPA00252"/>
<dbReference type="Gene3D" id="3.50.50.60">
    <property type="entry name" value="FAD/NAD(P)-binding domain"/>
    <property type="match status" value="1"/>
</dbReference>
<dbReference type="EC" id="1.3.3.15" evidence="5 11"/>
<dbReference type="InterPro" id="IPR050464">
    <property type="entry name" value="Zeta_carotene_desat/Oxidored"/>
</dbReference>
<proteinExistence type="inferred from homology"/>
<sequence length="466" mass="52618">MILTKRIAIVGAGVTGLSSAYFIKKARPDIEVTIYEASNRVGGKIQTYRTEGYTIELGPESYLGRKQIMTDIAKDIGLEEQLVTNKTGQSYIYAKNKLYPIPGGSILGVPTDIKPFFKTKLISPLGKVRASFDLFKKPLQIDGDISVGSFFRARLGDEILENLIEPLMGGIYGTNIDDLSLMTTFPEFKEREEQFGSLIKGMRYEKEQRKKQRQLYPGAPKGQFKQFRHGLSSFIEHLRDYIIEQGVTIKYNTSVQDITIEQKKYVIKTENEAHSYDSVLVTTPHQKFLEWFGNDPAFDYFKKMDSTTVATVVLAFDESNIINNYDGTGFVIARTSDTKITACTWTSKKWPFTTPKGKVLLRAYVGKPGDTVVDDHTDEEIVNIVKKDLSQMMTFKGSPDFSIVNRLPKSMPQFHIGHIEQIKSIQSHIRNNYPRLRITGASFEAVGLPDCIQQGKDAVKEILNEI</sequence>
<comment type="pathway">
    <text evidence="3 11">Porphyrin-containing compound metabolism; protoheme biosynthesis.</text>
</comment>
<dbReference type="Pfam" id="PF01593">
    <property type="entry name" value="Amino_oxidase"/>
    <property type="match status" value="1"/>
</dbReference>
<evidence type="ECO:0000313" key="14">
    <source>
        <dbReference type="Proteomes" id="UP000254412"/>
    </source>
</evidence>
<comment type="cofactor">
    <cofactor evidence="2 11">
        <name>FAD</name>
        <dbReference type="ChEBI" id="CHEBI:57692"/>
    </cofactor>
</comment>
<gene>
    <name evidence="13" type="primary">hemY</name>
    <name evidence="13" type="ORF">NCTC13834_01114</name>
</gene>
<accession>A0A380GL10</accession>
<dbReference type="GO" id="GO:0005737">
    <property type="term" value="C:cytoplasm"/>
    <property type="evidence" value="ECO:0007669"/>
    <property type="project" value="UniProtKB-SubCell"/>
</dbReference>
<evidence type="ECO:0000256" key="8">
    <source>
        <dbReference type="ARBA" id="ARBA00022827"/>
    </source>
</evidence>
<keyword evidence="7 11" id="KW-0285">Flavoprotein</keyword>
<feature type="domain" description="Amine oxidase" evidence="12">
    <location>
        <begin position="15"/>
        <end position="463"/>
    </location>
</feature>
<dbReference type="SUPFAM" id="SSF51905">
    <property type="entry name" value="FAD/NAD(P)-binding domain"/>
    <property type="match status" value="1"/>
</dbReference>
<comment type="similarity">
    <text evidence="4 11">Belongs to the protoporphyrinogen/coproporphyrinogen oxidase family. Coproporphyrinogen III oxidase subfamily.</text>
</comment>
<comment type="catalytic activity">
    <reaction evidence="1">
        <text>coproporphyrinogen III + 3 O2 = coproporphyrin III + 3 H2O2</text>
        <dbReference type="Rhea" id="RHEA:43436"/>
        <dbReference type="ChEBI" id="CHEBI:15379"/>
        <dbReference type="ChEBI" id="CHEBI:16240"/>
        <dbReference type="ChEBI" id="CHEBI:57309"/>
        <dbReference type="ChEBI" id="CHEBI:131725"/>
        <dbReference type="EC" id="1.3.3.15"/>
    </reaction>
    <physiologicalReaction direction="left-to-right" evidence="1">
        <dbReference type="Rhea" id="RHEA:43437"/>
    </physiologicalReaction>
</comment>
<keyword evidence="11" id="KW-0963">Cytoplasm</keyword>
<dbReference type="NCBIfam" id="TIGR00562">
    <property type="entry name" value="proto_IX_ox"/>
    <property type="match status" value="1"/>
</dbReference>
<dbReference type="EMBL" id="UHDS01000001">
    <property type="protein sequence ID" value="SUM54779.1"/>
    <property type="molecule type" value="Genomic_DNA"/>
</dbReference>
<dbReference type="PANTHER" id="PTHR42923:SF3">
    <property type="entry name" value="PROTOPORPHYRINOGEN OXIDASE"/>
    <property type="match status" value="1"/>
</dbReference>
<evidence type="ECO:0000256" key="7">
    <source>
        <dbReference type="ARBA" id="ARBA00022630"/>
    </source>
</evidence>
<evidence type="ECO:0000313" key="13">
    <source>
        <dbReference type="EMBL" id="SUM54779.1"/>
    </source>
</evidence>
<dbReference type="Gene3D" id="1.10.3110.10">
    <property type="entry name" value="protoporphyrinogen ix oxidase, domain 3"/>
    <property type="match status" value="1"/>
</dbReference>
<evidence type="ECO:0000256" key="6">
    <source>
        <dbReference type="ARBA" id="ARBA00019046"/>
    </source>
</evidence>
<dbReference type="Gene3D" id="3.90.660.20">
    <property type="entry name" value="Protoporphyrinogen oxidase, mitochondrial, domain 2"/>
    <property type="match status" value="1"/>
</dbReference>
<name>A0A380GL10_9STAP</name>
<organism evidence="13 14">
    <name type="scientific">Staphylococcus nepalensis</name>
    <dbReference type="NCBI Taxonomy" id="214473"/>
    <lineage>
        <taxon>Bacteria</taxon>
        <taxon>Bacillati</taxon>
        <taxon>Bacillota</taxon>
        <taxon>Bacilli</taxon>
        <taxon>Bacillales</taxon>
        <taxon>Staphylococcaceae</taxon>
        <taxon>Staphylococcus</taxon>
    </lineage>
</organism>
<dbReference type="AlphaFoldDB" id="A0A380GL10"/>
<evidence type="ECO:0000259" key="12">
    <source>
        <dbReference type="Pfam" id="PF01593"/>
    </source>
</evidence>
<evidence type="ECO:0000256" key="2">
    <source>
        <dbReference type="ARBA" id="ARBA00001974"/>
    </source>
</evidence>
<evidence type="ECO:0000256" key="9">
    <source>
        <dbReference type="ARBA" id="ARBA00023002"/>
    </source>
</evidence>
<evidence type="ECO:0000256" key="4">
    <source>
        <dbReference type="ARBA" id="ARBA00008310"/>
    </source>
</evidence>
<comment type="function">
    <text evidence="11">Involved in coproporphyrin-dependent heme b biosynthesis. Catalyzes the oxidation of coproporphyrinogen III to coproporphyrin III.</text>
</comment>
<protein>
    <recommendedName>
        <fullName evidence="6 11">Coproporphyrinogen III oxidase</fullName>
        <ecNumber evidence="5 11">1.3.3.15</ecNumber>
    </recommendedName>
</protein>
<dbReference type="PANTHER" id="PTHR42923">
    <property type="entry name" value="PROTOPORPHYRINOGEN OXIDASE"/>
    <property type="match status" value="1"/>
</dbReference>
<keyword evidence="10 11" id="KW-0350">Heme biosynthesis</keyword>
<dbReference type="InterPro" id="IPR004572">
    <property type="entry name" value="Protoporphyrinogen_oxidase"/>
</dbReference>
<dbReference type="Proteomes" id="UP000254412">
    <property type="component" value="Unassembled WGS sequence"/>
</dbReference>
<dbReference type="InterPro" id="IPR036188">
    <property type="entry name" value="FAD/NAD-bd_sf"/>
</dbReference>
<evidence type="ECO:0000256" key="10">
    <source>
        <dbReference type="ARBA" id="ARBA00023133"/>
    </source>
</evidence>
<reference evidence="13 14" key="1">
    <citation type="submission" date="2018-06" db="EMBL/GenBank/DDBJ databases">
        <authorList>
            <consortium name="Pathogen Informatics"/>
            <person name="Doyle S."/>
        </authorList>
    </citation>
    <scope>NUCLEOTIDE SEQUENCE [LARGE SCALE GENOMIC DNA]</scope>
    <source>
        <strain evidence="13 14">NCTC13834</strain>
    </source>
</reference>
<dbReference type="NCBIfam" id="NF008845">
    <property type="entry name" value="PRK11883.1-5"/>
    <property type="match status" value="1"/>
</dbReference>